<comment type="caution">
    <text evidence="1">The sequence shown here is derived from an EMBL/GenBank/DDBJ whole genome shotgun (WGS) entry which is preliminary data.</text>
</comment>
<accession>A0A9P6NR57</accession>
<gene>
    <name evidence="1" type="ORF">CROQUDRAFT_105630</name>
</gene>
<dbReference type="Proteomes" id="UP000886653">
    <property type="component" value="Unassembled WGS sequence"/>
</dbReference>
<dbReference type="EMBL" id="MU167234">
    <property type="protein sequence ID" value="KAG0148744.1"/>
    <property type="molecule type" value="Genomic_DNA"/>
</dbReference>
<dbReference type="AlphaFoldDB" id="A0A9P6NR57"/>
<evidence type="ECO:0000313" key="2">
    <source>
        <dbReference type="Proteomes" id="UP000886653"/>
    </source>
</evidence>
<sequence>MFETFESHAHQWIERHTAAAEQCCQRRFADTPSSQSALERFIRAAATANPPIVLPSFAQESFLRACSENLIEDEEGGAPSCEPEPRLNETVAVPLGCHNKLFPIPPAYVDGDDRFERQDPQTVHGRFETIDQTFIGMAGNLYQLREVIDYWLPKDQLEFNRYVWLPSRLIEHARFHTIFQLDNVQNCFTDHLQIMNNSLCQLREGTFGGRLNNITVVSAKELFEKLLELRRLVRRVQTPANDRTQALKEDAEWYEKICLPVMIKVQEPFQPERFNPQDPESQLLAKMFQHHWIGIIQTVKFCKQASEHLSNIFETIDCICKTILEGLHKIMCDVHMGLTTGEFIASWANRWERVVFGLLVKVLGLPAINAGLEHDFPGYDVDLS</sequence>
<organism evidence="1 2">
    <name type="scientific">Cronartium quercuum f. sp. fusiforme G11</name>
    <dbReference type="NCBI Taxonomy" id="708437"/>
    <lineage>
        <taxon>Eukaryota</taxon>
        <taxon>Fungi</taxon>
        <taxon>Dikarya</taxon>
        <taxon>Basidiomycota</taxon>
        <taxon>Pucciniomycotina</taxon>
        <taxon>Pucciniomycetes</taxon>
        <taxon>Pucciniales</taxon>
        <taxon>Coleosporiaceae</taxon>
        <taxon>Cronartium</taxon>
    </lineage>
</organism>
<protein>
    <submittedName>
        <fullName evidence="1">Uncharacterized protein</fullName>
    </submittedName>
</protein>
<reference evidence="1" key="1">
    <citation type="submission" date="2013-11" db="EMBL/GenBank/DDBJ databases">
        <title>Genome sequence of the fusiform rust pathogen reveals effectors for host alternation and coevolution with pine.</title>
        <authorList>
            <consortium name="DOE Joint Genome Institute"/>
            <person name="Smith K."/>
            <person name="Pendleton A."/>
            <person name="Kubisiak T."/>
            <person name="Anderson C."/>
            <person name="Salamov A."/>
            <person name="Aerts A."/>
            <person name="Riley R."/>
            <person name="Clum A."/>
            <person name="Lindquist E."/>
            <person name="Ence D."/>
            <person name="Campbell M."/>
            <person name="Kronenberg Z."/>
            <person name="Feau N."/>
            <person name="Dhillon B."/>
            <person name="Hamelin R."/>
            <person name="Burleigh J."/>
            <person name="Smith J."/>
            <person name="Yandell M."/>
            <person name="Nelson C."/>
            <person name="Grigoriev I."/>
            <person name="Davis J."/>
        </authorList>
    </citation>
    <scope>NUCLEOTIDE SEQUENCE</scope>
    <source>
        <strain evidence="1">G11</strain>
    </source>
</reference>
<dbReference type="OrthoDB" id="2501309at2759"/>
<proteinExistence type="predicted"/>
<keyword evidence="2" id="KW-1185">Reference proteome</keyword>
<name>A0A9P6NR57_9BASI</name>
<evidence type="ECO:0000313" key="1">
    <source>
        <dbReference type="EMBL" id="KAG0148744.1"/>
    </source>
</evidence>